<sequence length="134" mass="14480">MGSCRDSTVVSRRDGWEHGVADPQIEAIASGRCLVARVVGEMDYVTEPVFRAQFTELIARGDRFIVLDLSGVSFSDSAGLNVLLGVWRQADEGGTVVVLAHVPEPLRRILQMTGADQVLKVYDTVTDAEADFGG</sequence>
<reference evidence="4 5" key="1">
    <citation type="submission" date="2018-10" db="EMBL/GenBank/DDBJ databases">
        <title>The genome of Streptomyces dangxiongensis Z022.</title>
        <authorList>
            <person name="Zhang B."/>
        </authorList>
    </citation>
    <scope>NUCLEOTIDE SEQUENCE [LARGE SCALE GENOMIC DNA]</scope>
    <source>
        <strain evidence="4 5">Z022</strain>
    </source>
</reference>
<evidence type="ECO:0000256" key="2">
    <source>
        <dbReference type="RuleBase" id="RU003749"/>
    </source>
</evidence>
<dbReference type="CDD" id="cd07043">
    <property type="entry name" value="STAS_anti-anti-sigma_factors"/>
    <property type="match status" value="1"/>
</dbReference>
<gene>
    <name evidence="4" type="ORF">D9753_35220</name>
</gene>
<protein>
    <recommendedName>
        <fullName evidence="2">Anti-sigma factor antagonist</fullName>
    </recommendedName>
</protein>
<evidence type="ECO:0000259" key="3">
    <source>
        <dbReference type="PROSITE" id="PS50801"/>
    </source>
</evidence>
<dbReference type="OrthoDB" id="4249752at2"/>
<dbReference type="Proteomes" id="UP000268329">
    <property type="component" value="Chromosome"/>
</dbReference>
<dbReference type="InterPro" id="IPR003658">
    <property type="entry name" value="Anti-sigma_ant"/>
</dbReference>
<proteinExistence type="inferred from homology"/>
<accession>A0A3G2JLE6</accession>
<dbReference type="PROSITE" id="PS50801">
    <property type="entry name" value="STAS"/>
    <property type="match status" value="1"/>
</dbReference>
<organism evidence="4 5">
    <name type="scientific">Streptomyces dangxiongensis</name>
    <dbReference type="NCBI Taxonomy" id="1442032"/>
    <lineage>
        <taxon>Bacteria</taxon>
        <taxon>Bacillati</taxon>
        <taxon>Actinomycetota</taxon>
        <taxon>Actinomycetes</taxon>
        <taxon>Kitasatosporales</taxon>
        <taxon>Streptomycetaceae</taxon>
        <taxon>Streptomyces</taxon>
    </lineage>
</organism>
<dbReference type="InterPro" id="IPR036513">
    <property type="entry name" value="STAS_dom_sf"/>
</dbReference>
<dbReference type="PANTHER" id="PTHR33495">
    <property type="entry name" value="ANTI-SIGMA FACTOR ANTAGONIST TM_1081-RELATED-RELATED"/>
    <property type="match status" value="1"/>
</dbReference>
<feature type="domain" description="STAS" evidence="3">
    <location>
        <begin position="34"/>
        <end position="132"/>
    </location>
</feature>
<evidence type="ECO:0000313" key="5">
    <source>
        <dbReference type="Proteomes" id="UP000268329"/>
    </source>
</evidence>
<evidence type="ECO:0000313" key="4">
    <source>
        <dbReference type="EMBL" id="AYN43260.1"/>
    </source>
</evidence>
<evidence type="ECO:0000256" key="1">
    <source>
        <dbReference type="ARBA" id="ARBA00009013"/>
    </source>
</evidence>
<keyword evidence="5" id="KW-1185">Reference proteome</keyword>
<dbReference type="AlphaFoldDB" id="A0A3G2JLE6"/>
<dbReference type="GO" id="GO:0043856">
    <property type="term" value="F:anti-sigma factor antagonist activity"/>
    <property type="evidence" value="ECO:0007669"/>
    <property type="project" value="InterPro"/>
</dbReference>
<dbReference type="InterPro" id="IPR002645">
    <property type="entry name" value="STAS_dom"/>
</dbReference>
<dbReference type="SUPFAM" id="SSF52091">
    <property type="entry name" value="SpoIIaa-like"/>
    <property type="match status" value="1"/>
</dbReference>
<dbReference type="Pfam" id="PF01740">
    <property type="entry name" value="STAS"/>
    <property type="match status" value="1"/>
</dbReference>
<dbReference type="EMBL" id="CP033073">
    <property type="protein sequence ID" value="AYN43260.1"/>
    <property type="molecule type" value="Genomic_DNA"/>
</dbReference>
<name>A0A3G2JLE6_9ACTN</name>
<dbReference type="NCBIfam" id="TIGR00377">
    <property type="entry name" value="ant_ant_sig"/>
    <property type="match status" value="1"/>
</dbReference>
<dbReference type="KEGG" id="sdd:D9753_35220"/>
<dbReference type="Gene3D" id="3.30.750.24">
    <property type="entry name" value="STAS domain"/>
    <property type="match status" value="1"/>
</dbReference>
<comment type="similarity">
    <text evidence="1 2">Belongs to the anti-sigma-factor antagonist family.</text>
</comment>